<organism evidence="2 3">
    <name type="scientific">Halalkalicoccus paucihalophilus</name>
    <dbReference type="NCBI Taxonomy" id="1008153"/>
    <lineage>
        <taxon>Archaea</taxon>
        <taxon>Methanobacteriati</taxon>
        <taxon>Methanobacteriota</taxon>
        <taxon>Stenosarchaea group</taxon>
        <taxon>Halobacteria</taxon>
        <taxon>Halobacteriales</taxon>
        <taxon>Halococcaceae</taxon>
        <taxon>Halalkalicoccus</taxon>
    </lineage>
</organism>
<gene>
    <name evidence="2" type="ORF">HAPAU_01280</name>
</gene>
<reference evidence="2 3" key="1">
    <citation type="submission" date="2016-02" db="EMBL/GenBank/DDBJ databases">
        <title>Genome sequence of Halalkalicoccus paucihalophilus DSM 24557.</title>
        <authorList>
            <person name="Poehlein A."/>
            <person name="Daniel R."/>
        </authorList>
    </citation>
    <scope>NUCLEOTIDE SEQUENCE [LARGE SCALE GENOMIC DNA]</scope>
    <source>
        <strain evidence="2 3">DSM 24557</strain>
    </source>
</reference>
<evidence type="ECO:0000259" key="1">
    <source>
        <dbReference type="Pfam" id="PF18545"/>
    </source>
</evidence>
<sequence>MKAIIYLYMKDNGRTDYVQVGGVRTKMTDDGDRQNGLVGEDEPRVYQTTHDFESRRALSTTVIEAIEEAVDVEGPSSRVLADVIDPDCLDGLFRPVRHRTDRDNGVVQFPLEEHRITVYATGEIELRRIED</sequence>
<proteinExistence type="predicted"/>
<evidence type="ECO:0000313" key="2">
    <source>
        <dbReference type="EMBL" id="KYH27460.1"/>
    </source>
</evidence>
<feature type="domain" description="Halobacterial output" evidence="1">
    <location>
        <begin position="55"/>
        <end position="126"/>
    </location>
</feature>
<name>A0A151AIX4_9EURY</name>
<comment type="caution">
    <text evidence="2">The sequence shown here is derived from an EMBL/GenBank/DDBJ whole genome shotgun (WGS) entry which is preliminary data.</text>
</comment>
<dbReference type="PATRIC" id="fig|1008153.3.peg.131"/>
<protein>
    <recommendedName>
        <fullName evidence="1">Halobacterial output domain-containing protein</fullName>
    </recommendedName>
</protein>
<dbReference type="AlphaFoldDB" id="A0A151AIX4"/>
<dbReference type="EMBL" id="LTAZ01000001">
    <property type="protein sequence ID" value="KYH27460.1"/>
    <property type="molecule type" value="Genomic_DNA"/>
</dbReference>
<accession>A0A151AIX4</accession>
<evidence type="ECO:0000313" key="3">
    <source>
        <dbReference type="Proteomes" id="UP000075321"/>
    </source>
</evidence>
<dbReference type="Proteomes" id="UP000075321">
    <property type="component" value="Unassembled WGS sequence"/>
</dbReference>
<dbReference type="InterPro" id="IPR040624">
    <property type="entry name" value="HalOD1"/>
</dbReference>
<dbReference type="Pfam" id="PF18545">
    <property type="entry name" value="HalOD1"/>
    <property type="match status" value="1"/>
</dbReference>
<keyword evidence="3" id="KW-1185">Reference proteome</keyword>